<dbReference type="Pfam" id="PF05045">
    <property type="entry name" value="RgpF"/>
    <property type="match status" value="1"/>
</dbReference>
<name>A0A4Y6V3A7_9PROT</name>
<dbReference type="OrthoDB" id="8849801at2"/>
<dbReference type="KEGG" id="ntn:D5366_03995"/>
<accession>A0A4Y6V3A7</accession>
<dbReference type="AlphaFoldDB" id="A0A4Y6V3A7"/>
<sequence length="304" mass="34736">MLRPVCLFAYFDPAPTLAPHTRHLLRELHRSGFELHIAVSNLTPDDTNGLERLQQSFVSGPDPVTARLYPRHNIGLDFGAWQNLVSFGCIENASEILLANDSVFGAIQPLKPIIDTMRAEENPVWGMVRSEAVTQHLQSWFLVMQRSAFQHEAIQRVFNQPFSKMSKDEIILHGELGLGLAMRHAGWPLKACWSSQRGLSKLLSTNPMHTDWRSVLLSGKAPFIKTELLRDNPSGISDVRKWRTYMAQASRNMPDFFDPQWVELYLNSTPRRIVARPTRWRAKAVQALASQARWTALRHLVFKY</sequence>
<proteinExistence type="predicted"/>
<evidence type="ECO:0008006" key="3">
    <source>
        <dbReference type="Google" id="ProtNLM"/>
    </source>
</evidence>
<organism evidence="1 2">
    <name type="scientific">Neokomagataea tanensis</name>
    <dbReference type="NCBI Taxonomy" id="661191"/>
    <lineage>
        <taxon>Bacteria</taxon>
        <taxon>Pseudomonadati</taxon>
        <taxon>Pseudomonadota</taxon>
        <taxon>Alphaproteobacteria</taxon>
        <taxon>Acetobacterales</taxon>
        <taxon>Acetobacteraceae</taxon>
        <taxon>Neokomagataea</taxon>
    </lineage>
</organism>
<protein>
    <recommendedName>
        <fullName evidence="3">Glycosyl transferase</fullName>
    </recommendedName>
</protein>
<evidence type="ECO:0000313" key="1">
    <source>
        <dbReference type="EMBL" id="QDH24539.1"/>
    </source>
</evidence>
<evidence type="ECO:0000313" key="2">
    <source>
        <dbReference type="Proteomes" id="UP000317214"/>
    </source>
</evidence>
<keyword evidence="2" id="KW-1185">Reference proteome</keyword>
<dbReference type="EMBL" id="CP032485">
    <property type="protein sequence ID" value="QDH24539.1"/>
    <property type="molecule type" value="Genomic_DNA"/>
</dbReference>
<dbReference type="InterPro" id="IPR007739">
    <property type="entry name" value="RgpF"/>
</dbReference>
<reference evidence="1 2" key="1">
    <citation type="submission" date="2018-09" db="EMBL/GenBank/DDBJ databases">
        <title>The complete genome sequence of Neokomagataea tanensis NBRC 106556(T).</title>
        <authorList>
            <person name="Chua K.-O."/>
            <person name="See-Too W.-S."/>
            <person name="Hong K.-W."/>
            <person name="Yin W.-F."/>
            <person name="Chan K.-G."/>
        </authorList>
    </citation>
    <scope>NUCLEOTIDE SEQUENCE [LARGE SCALE GENOMIC DNA]</scope>
    <source>
        <strain evidence="2">AH13 \ NBRC 106556</strain>
    </source>
</reference>
<dbReference type="Proteomes" id="UP000317214">
    <property type="component" value="Chromosome"/>
</dbReference>
<gene>
    <name evidence="1" type="ORF">D5366_03995</name>
</gene>
<dbReference type="RefSeq" id="WP_141492383.1">
    <property type="nucleotide sequence ID" value="NZ_CP032485.1"/>
</dbReference>